<organism evidence="8 9">
    <name type="scientific">Blautia argi</name>
    <dbReference type="NCBI Taxonomy" id="1912897"/>
    <lineage>
        <taxon>Bacteria</taxon>
        <taxon>Bacillati</taxon>
        <taxon>Bacillota</taxon>
        <taxon>Clostridia</taxon>
        <taxon>Lachnospirales</taxon>
        <taxon>Lachnospiraceae</taxon>
        <taxon>Blautia</taxon>
    </lineage>
</organism>
<sequence length="428" mass="46666">MKGKKLTALAITAVMGMSVLAGCSGGSAESGKETKKTADGKTELELFSTKAENKETLQKLVDTYNDSQDKVKVTLTQPADAGTVLKTRMTKNDLPDMVAMGGDFNYAELQSAGVLTDLSGEAFLDNINESYMEMLYALNKDQEEKSYGVPYATNASGIIYNKDIFAENSIEIPTTFSELLAACEKLQAAGVTPFELTFKDAWTILPAWNAMAPVMQPENFYTDRKEGKTTFEGTHEAVLENYLKLVPYAQKDYMGTSYDDGNKKFAAGEAAMMMNGNWAITEIKKANADVNLDMFKFPSTDDAEANKVTSGVDVLLGITTNCGDEEGAKDFINFMVQKENAQLYAEEQFAFSAVKGVEQNDPSVAGVKADIEAGNVVDFPDHYYPSGYDLSAALSNFFLEKGNGKDDAKNIADTLKKLDTDYDTLNVN</sequence>
<comment type="function">
    <text evidence="5">Part of a binding-protein-dependent transport system for a sugar.</text>
</comment>
<evidence type="ECO:0000313" key="8">
    <source>
        <dbReference type="EMBL" id="AWY99211.1"/>
    </source>
</evidence>
<feature type="signal peptide" evidence="7">
    <location>
        <begin position="1"/>
        <end position="21"/>
    </location>
</feature>
<feature type="chain" id="PRO_5038513611" description="Probable sugar-binding periplasmic protein" evidence="7">
    <location>
        <begin position="22"/>
        <end position="428"/>
    </location>
</feature>
<gene>
    <name evidence="8" type="ORF">DQQ01_15000</name>
</gene>
<reference evidence="9" key="1">
    <citation type="submission" date="2018-06" db="EMBL/GenBank/DDBJ databases">
        <title>Description of Blautia argi sp. nov., a new anaerobic isolated from dog feces.</title>
        <authorList>
            <person name="Chang Y.-H."/>
            <person name="Paek J."/>
            <person name="Shin Y."/>
        </authorList>
    </citation>
    <scope>NUCLEOTIDE SEQUENCE [LARGE SCALE GENOMIC DNA]</scope>
    <source>
        <strain evidence="9">KCTC 15426</strain>
    </source>
</reference>
<accession>A0A2Z4UDW0</accession>
<evidence type="ECO:0000256" key="5">
    <source>
        <dbReference type="ARBA" id="ARBA00049629"/>
    </source>
</evidence>
<dbReference type="PROSITE" id="PS51257">
    <property type="entry name" value="PROKAR_LIPOPROTEIN"/>
    <property type="match status" value="1"/>
</dbReference>
<dbReference type="InterPro" id="IPR050490">
    <property type="entry name" value="Bact_solute-bd_prot1"/>
</dbReference>
<dbReference type="Gene3D" id="3.40.190.10">
    <property type="entry name" value="Periplasmic binding protein-like II"/>
    <property type="match status" value="2"/>
</dbReference>
<evidence type="ECO:0000256" key="6">
    <source>
        <dbReference type="ARBA" id="ARBA00049753"/>
    </source>
</evidence>
<dbReference type="PANTHER" id="PTHR43649:SF28">
    <property type="entry name" value="BINDING PROTEIN COMPONENT OF ABC SUGAR TRANSPORTER-RELATED"/>
    <property type="match status" value="1"/>
</dbReference>
<proteinExistence type="inferred from homology"/>
<dbReference type="Proteomes" id="UP000250003">
    <property type="component" value="Chromosome"/>
</dbReference>
<evidence type="ECO:0000256" key="4">
    <source>
        <dbReference type="ARBA" id="ARBA00022729"/>
    </source>
</evidence>
<dbReference type="Pfam" id="PF01547">
    <property type="entry name" value="SBP_bac_1"/>
    <property type="match status" value="1"/>
</dbReference>
<dbReference type="GO" id="GO:0030313">
    <property type="term" value="C:cell envelope"/>
    <property type="evidence" value="ECO:0007669"/>
    <property type="project" value="UniProtKB-SubCell"/>
</dbReference>
<dbReference type="AlphaFoldDB" id="A0A2Z4UDW0"/>
<dbReference type="RefSeq" id="WP_111920655.1">
    <property type="nucleotide sequence ID" value="NZ_CP030280.1"/>
</dbReference>
<dbReference type="EMBL" id="CP030280">
    <property type="protein sequence ID" value="AWY99211.1"/>
    <property type="molecule type" value="Genomic_DNA"/>
</dbReference>
<keyword evidence="9" id="KW-1185">Reference proteome</keyword>
<evidence type="ECO:0000256" key="7">
    <source>
        <dbReference type="SAM" id="SignalP"/>
    </source>
</evidence>
<evidence type="ECO:0000256" key="3">
    <source>
        <dbReference type="ARBA" id="ARBA00022448"/>
    </source>
</evidence>
<protein>
    <recommendedName>
        <fullName evidence="6">Probable sugar-binding periplasmic protein</fullName>
    </recommendedName>
</protein>
<dbReference type="InterPro" id="IPR006059">
    <property type="entry name" value="SBP"/>
</dbReference>
<dbReference type="SUPFAM" id="SSF53850">
    <property type="entry name" value="Periplasmic binding protein-like II"/>
    <property type="match status" value="1"/>
</dbReference>
<keyword evidence="3" id="KW-0813">Transport</keyword>
<name>A0A2Z4UDW0_9FIRM</name>
<evidence type="ECO:0000256" key="1">
    <source>
        <dbReference type="ARBA" id="ARBA00004196"/>
    </source>
</evidence>
<comment type="subcellular location">
    <subcellularLocation>
        <location evidence="1">Cell envelope</location>
    </subcellularLocation>
</comment>
<comment type="similarity">
    <text evidence="2">Belongs to the bacterial solute-binding protein 1 family.</text>
</comment>
<keyword evidence="4 7" id="KW-0732">Signal</keyword>
<dbReference type="OrthoDB" id="9798191at2"/>
<evidence type="ECO:0000313" key="9">
    <source>
        <dbReference type="Proteomes" id="UP000250003"/>
    </source>
</evidence>
<dbReference type="PANTHER" id="PTHR43649">
    <property type="entry name" value="ARABINOSE-BINDING PROTEIN-RELATED"/>
    <property type="match status" value="1"/>
</dbReference>
<evidence type="ECO:0000256" key="2">
    <source>
        <dbReference type="ARBA" id="ARBA00008520"/>
    </source>
</evidence>
<dbReference type="KEGG" id="blau:DQQ01_15000"/>